<evidence type="ECO:0000259" key="1">
    <source>
        <dbReference type="Pfam" id="PF00534"/>
    </source>
</evidence>
<dbReference type="AlphaFoldDB" id="A0A7K1S9K6"/>
<keyword evidence="3" id="KW-1185">Reference proteome</keyword>
<keyword evidence="2" id="KW-0808">Transferase</keyword>
<dbReference type="RefSeq" id="WP_157584674.1">
    <property type="nucleotide sequence ID" value="NZ_WPIN01000003.1"/>
</dbReference>
<dbReference type="InterPro" id="IPR001296">
    <property type="entry name" value="Glyco_trans_1"/>
</dbReference>
<dbReference type="InterPro" id="IPR050194">
    <property type="entry name" value="Glycosyltransferase_grp1"/>
</dbReference>
<dbReference type="Pfam" id="PF00534">
    <property type="entry name" value="Glycos_transf_1"/>
    <property type="match status" value="1"/>
</dbReference>
<feature type="domain" description="Glycosyl transferase family 1" evidence="1">
    <location>
        <begin position="225"/>
        <end position="382"/>
    </location>
</feature>
<protein>
    <submittedName>
        <fullName evidence="2">Glycosyltransferase</fullName>
    </submittedName>
</protein>
<sequence>MKKVLISAYACIPDRGSEEGNGWYYSSLVSQQGYQVWCLTRDIGKTEIERKLQQSPHPNLTIVYVTVPLWIDKAYSWGLLGLYFHYIYWQWATLKVALELSKTYQFDLIHHVSYTSLQLGSFLYKLKLPFIYGPVGGGQIAPKSMRHYFKGYWRKEQMRTWVSNLMLRFNPGCYKSVHFATYVLVWNEDTRKMVQALGREKNVVKEFGGVGRSFIPSEPIYRPHDKTLQLVWVGRLMPRKALELSLHGLSKVNPQVPVHLTVVGDGEMGEYVSEYISTYNLADRVTWVGKVNYEQVKEYYRKADVFLFTSLRDTGPAQLMEAMAYSLPVVTLDLHGQAELVDSSTGIRVPVTEPEMVANDLAKAIEWMYHNADKRTIMGVNAFRFSQQQNWELKVNHIIKTYYQSITNPGLSLALVVSQITN</sequence>
<dbReference type="PANTHER" id="PTHR45947:SF3">
    <property type="entry name" value="SULFOQUINOVOSYL TRANSFERASE SQD2"/>
    <property type="match status" value="1"/>
</dbReference>
<dbReference type="Proteomes" id="UP000436006">
    <property type="component" value="Unassembled WGS sequence"/>
</dbReference>
<evidence type="ECO:0000313" key="3">
    <source>
        <dbReference type="Proteomes" id="UP000436006"/>
    </source>
</evidence>
<dbReference type="GO" id="GO:0016757">
    <property type="term" value="F:glycosyltransferase activity"/>
    <property type="evidence" value="ECO:0007669"/>
    <property type="project" value="InterPro"/>
</dbReference>
<organism evidence="2 3">
    <name type="scientific">Spirosoma arboris</name>
    <dbReference type="NCBI Taxonomy" id="2682092"/>
    <lineage>
        <taxon>Bacteria</taxon>
        <taxon>Pseudomonadati</taxon>
        <taxon>Bacteroidota</taxon>
        <taxon>Cytophagia</taxon>
        <taxon>Cytophagales</taxon>
        <taxon>Cytophagaceae</taxon>
        <taxon>Spirosoma</taxon>
    </lineage>
</organism>
<dbReference type="EMBL" id="WPIN01000003">
    <property type="protein sequence ID" value="MVM30445.1"/>
    <property type="molecule type" value="Genomic_DNA"/>
</dbReference>
<name>A0A7K1S9K6_9BACT</name>
<gene>
    <name evidence="2" type="ORF">GO755_10405</name>
</gene>
<dbReference type="CDD" id="cd03801">
    <property type="entry name" value="GT4_PimA-like"/>
    <property type="match status" value="1"/>
</dbReference>
<dbReference type="Gene3D" id="3.40.50.2000">
    <property type="entry name" value="Glycogen Phosphorylase B"/>
    <property type="match status" value="2"/>
</dbReference>
<proteinExistence type="predicted"/>
<dbReference type="SUPFAM" id="SSF53756">
    <property type="entry name" value="UDP-Glycosyltransferase/glycogen phosphorylase"/>
    <property type="match status" value="1"/>
</dbReference>
<reference evidence="2 3" key="1">
    <citation type="submission" date="2019-12" db="EMBL/GenBank/DDBJ databases">
        <title>Spirosoma sp. HMF4905 genome sequencing and assembly.</title>
        <authorList>
            <person name="Kang H."/>
            <person name="Cha I."/>
            <person name="Kim H."/>
            <person name="Joh K."/>
        </authorList>
    </citation>
    <scope>NUCLEOTIDE SEQUENCE [LARGE SCALE GENOMIC DNA]</scope>
    <source>
        <strain evidence="2 3">HMF4905</strain>
    </source>
</reference>
<accession>A0A7K1S9K6</accession>
<evidence type="ECO:0000313" key="2">
    <source>
        <dbReference type="EMBL" id="MVM30445.1"/>
    </source>
</evidence>
<comment type="caution">
    <text evidence="2">The sequence shown here is derived from an EMBL/GenBank/DDBJ whole genome shotgun (WGS) entry which is preliminary data.</text>
</comment>
<dbReference type="PANTHER" id="PTHR45947">
    <property type="entry name" value="SULFOQUINOVOSYL TRANSFERASE SQD2"/>
    <property type="match status" value="1"/>
</dbReference>